<comment type="caution">
    <text evidence="3">The sequence shown here is derived from an EMBL/GenBank/DDBJ whole genome shotgun (WGS) entry which is preliminary data.</text>
</comment>
<dbReference type="OrthoDB" id="9761704at2"/>
<dbReference type="InterPro" id="IPR036705">
    <property type="entry name" value="Ribosyl_crysJ1_sf"/>
</dbReference>
<keyword evidence="3" id="KW-0378">Hydrolase</keyword>
<dbReference type="SUPFAM" id="SSF101478">
    <property type="entry name" value="ADP-ribosylglycohydrolase"/>
    <property type="match status" value="1"/>
</dbReference>
<evidence type="ECO:0000313" key="4">
    <source>
        <dbReference type="Proteomes" id="UP000247476"/>
    </source>
</evidence>
<name>A0A2V5KD04_9BACL</name>
<keyword evidence="4" id="KW-1185">Reference proteome</keyword>
<reference evidence="3 4" key="1">
    <citation type="submission" date="2018-05" db="EMBL/GenBank/DDBJ databases">
        <title>Paenibacillus flagellatus sp. nov., isolated from selenium mineral soil.</title>
        <authorList>
            <person name="Dai X."/>
        </authorList>
    </citation>
    <scope>NUCLEOTIDE SEQUENCE [LARGE SCALE GENOMIC DNA]</scope>
    <source>
        <strain evidence="3 4">DXL2</strain>
    </source>
</reference>
<sequence>MTVYDTNRLTSLIRLEIVQRREEGCDVAGFGERLDAAAGAGRDALMALYRELAELPVSPDFPFEEPSELEPIRRSRPEGRRSLEANVSSDESAWKDKMYGAWLGRCAGCALGKPFETGAFVYGTADAPPWKHVHRWLEGADAWPIRGYVPETSRAAAEFGLKLNPQGMDSTRERIRFMETDDDIRYTVLALKLLEEKGLDWTSWDIGRLWHRLLPAGQTYTAEWAAYFNALAIDYPGRDDADADAKRHWVRTHLNPYREWIGAQIRADGWAYAAAGRPELAAELAWRDASFSHVKNGIYGAMFVAAMIAAAFVVNDPEEIVRIGLGEIPAGSRLARDIARAVDIARTSDEPLALVERLHEAFGHYHPIHTNNNAALVAAALVFGRGDFETSIGAAVLGGWDTDCNGATVGSILGASLGASGLPARWTEPLRDTLHAEVPGFHPIRISECADRTYEVFRRFRETTTV</sequence>
<feature type="binding site" evidence="1">
    <location>
        <position position="403"/>
    </location>
    <ligand>
        <name>Mg(2+)</name>
        <dbReference type="ChEBI" id="CHEBI:18420"/>
        <label>1</label>
    </ligand>
</feature>
<evidence type="ECO:0000313" key="3">
    <source>
        <dbReference type="EMBL" id="PYI57521.1"/>
    </source>
</evidence>
<protein>
    <submittedName>
        <fullName evidence="3">ADP-ribosylglycohydrolase family protein</fullName>
    </submittedName>
</protein>
<dbReference type="GO" id="GO:0016787">
    <property type="term" value="F:hydrolase activity"/>
    <property type="evidence" value="ECO:0007669"/>
    <property type="project" value="UniProtKB-KW"/>
</dbReference>
<dbReference type="Proteomes" id="UP000247476">
    <property type="component" value="Unassembled WGS sequence"/>
</dbReference>
<evidence type="ECO:0000256" key="1">
    <source>
        <dbReference type="PIRSR" id="PIRSR605502-1"/>
    </source>
</evidence>
<gene>
    <name evidence="3" type="ORF">DLM86_03575</name>
</gene>
<dbReference type="AlphaFoldDB" id="A0A2V5KD04"/>
<proteinExistence type="predicted"/>
<dbReference type="GO" id="GO:0046872">
    <property type="term" value="F:metal ion binding"/>
    <property type="evidence" value="ECO:0007669"/>
    <property type="project" value="UniProtKB-KW"/>
</dbReference>
<keyword evidence="1" id="KW-0479">Metal-binding</keyword>
<dbReference type="Pfam" id="PF03747">
    <property type="entry name" value="ADP_ribosyl_GH"/>
    <property type="match status" value="1"/>
</dbReference>
<dbReference type="InterPro" id="IPR005502">
    <property type="entry name" value="Ribosyl_crysJ1"/>
</dbReference>
<feature type="compositionally biased region" description="Basic and acidic residues" evidence="2">
    <location>
        <begin position="70"/>
        <end position="83"/>
    </location>
</feature>
<comment type="cofactor">
    <cofactor evidence="1">
        <name>Mg(2+)</name>
        <dbReference type="ChEBI" id="CHEBI:18420"/>
    </cofactor>
    <text evidence="1">Binds 2 magnesium ions per subunit.</text>
</comment>
<accession>A0A2V5KD04</accession>
<keyword evidence="1" id="KW-0460">Magnesium</keyword>
<feature type="region of interest" description="Disordered" evidence="2">
    <location>
        <begin position="60"/>
        <end position="87"/>
    </location>
</feature>
<dbReference type="Gene3D" id="1.10.4080.10">
    <property type="entry name" value="ADP-ribosylation/Crystallin J1"/>
    <property type="match status" value="1"/>
</dbReference>
<organism evidence="3 4">
    <name type="scientific">Paenibacillus flagellatus</name>
    <dbReference type="NCBI Taxonomy" id="2211139"/>
    <lineage>
        <taxon>Bacteria</taxon>
        <taxon>Bacillati</taxon>
        <taxon>Bacillota</taxon>
        <taxon>Bacilli</taxon>
        <taxon>Bacillales</taxon>
        <taxon>Paenibacillaceae</taxon>
        <taxon>Paenibacillus</taxon>
    </lineage>
</organism>
<dbReference type="EMBL" id="QJVJ01000001">
    <property type="protein sequence ID" value="PYI57521.1"/>
    <property type="molecule type" value="Genomic_DNA"/>
</dbReference>
<dbReference type="RefSeq" id="WP_110838563.1">
    <property type="nucleotide sequence ID" value="NZ_QJVJ01000001.1"/>
</dbReference>
<feature type="binding site" evidence="1">
    <location>
        <position position="401"/>
    </location>
    <ligand>
        <name>Mg(2+)</name>
        <dbReference type="ChEBI" id="CHEBI:18420"/>
        <label>1</label>
    </ligand>
</feature>
<evidence type="ECO:0000256" key="2">
    <source>
        <dbReference type="SAM" id="MobiDB-lite"/>
    </source>
</evidence>